<comment type="caution">
    <text evidence="7">The sequence shown here is derived from an EMBL/GenBank/DDBJ whole genome shotgun (WGS) entry which is preliminary data.</text>
</comment>
<keyword evidence="2 6" id="KW-0812">Transmembrane</keyword>
<feature type="transmembrane region" description="Helical" evidence="6">
    <location>
        <begin position="160"/>
        <end position="180"/>
    </location>
</feature>
<dbReference type="EMBL" id="QJJS01000013">
    <property type="protein sequence ID" value="PXW94559.1"/>
    <property type="molecule type" value="Genomic_DNA"/>
</dbReference>
<feature type="transmembrane region" description="Helical" evidence="6">
    <location>
        <begin position="20"/>
        <end position="43"/>
    </location>
</feature>
<evidence type="ECO:0000313" key="7">
    <source>
        <dbReference type="EMBL" id="PXW94559.1"/>
    </source>
</evidence>
<feature type="transmembrane region" description="Helical" evidence="6">
    <location>
        <begin position="132"/>
        <end position="154"/>
    </location>
</feature>
<dbReference type="InterPro" id="IPR059112">
    <property type="entry name" value="CysZ/EI24"/>
</dbReference>
<evidence type="ECO:0000256" key="4">
    <source>
        <dbReference type="ARBA" id="ARBA00023136"/>
    </source>
</evidence>
<dbReference type="Proteomes" id="UP000247811">
    <property type="component" value="Unassembled WGS sequence"/>
</dbReference>
<gene>
    <name evidence="7" type="ORF">C7444_11350</name>
</gene>
<keyword evidence="3 6" id="KW-1133">Transmembrane helix</keyword>
<comment type="subcellular location">
    <subcellularLocation>
        <location evidence="1">Membrane</location>
        <topology evidence="1">Multi-pass membrane protein</topology>
    </subcellularLocation>
</comment>
<evidence type="ECO:0000256" key="1">
    <source>
        <dbReference type="ARBA" id="ARBA00004141"/>
    </source>
</evidence>
<accession>A0A318GY18</accession>
<evidence type="ECO:0000313" key="8">
    <source>
        <dbReference type="Proteomes" id="UP000247811"/>
    </source>
</evidence>
<sequence length="300" mass="32642">MSQVLAAFWRAAAYTLHPRVILLSLLPVLLAGGLASGLAWYYWEGAVDAVRVTLEQTALIAPAMLWLNQISGGMFRSVVGPLVVVLVAAPLLLILSMLLVSAFMTGAIVRLVARRRFPSLERRYGGRWWQSLLWSVGGTLVALVALVLSMPFWLLPPLALLLPPLIWGWLSYRVMSYDALAEHASAEERQQLMKEHRWPLFSIGMITGYLGAAPSLVWASGAILLPMVPLLLPVFVWLYTLVFAFAALWYTHYGLAALEVQRKKRKAAVPASPLQPVSSSPAALPGSGGPAALPSVANGR</sequence>
<evidence type="ECO:0000256" key="2">
    <source>
        <dbReference type="ARBA" id="ARBA00022692"/>
    </source>
</evidence>
<dbReference type="AlphaFoldDB" id="A0A318GY18"/>
<feature type="compositionally biased region" description="Low complexity" evidence="5">
    <location>
        <begin position="276"/>
        <end position="300"/>
    </location>
</feature>
<dbReference type="Pfam" id="PF07264">
    <property type="entry name" value="EI24"/>
    <property type="match status" value="1"/>
</dbReference>
<organism evidence="7 8">
    <name type="scientific">Sphaerotilus hippei</name>
    <dbReference type="NCBI Taxonomy" id="744406"/>
    <lineage>
        <taxon>Bacteria</taxon>
        <taxon>Pseudomonadati</taxon>
        <taxon>Pseudomonadota</taxon>
        <taxon>Betaproteobacteria</taxon>
        <taxon>Burkholderiales</taxon>
        <taxon>Sphaerotilaceae</taxon>
        <taxon>Sphaerotilus</taxon>
    </lineage>
</organism>
<evidence type="ECO:0000256" key="3">
    <source>
        <dbReference type="ARBA" id="ARBA00022989"/>
    </source>
</evidence>
<keyword evidence="8" id="KW-1185">Reference proteome</keyword>
<reference evidence="7 8" key="1">
    <citation type="submission" date="2018-05" db="EMBL/GenBank/DDBJ databases">
        <title>Genomic Encyclopedia of Type Strains, Phase IV (KMG-IV): sequencing the most valuable type-strain genomes for metagenomic binning, comparative biology and taxonomic classification.</title>
        <authorList>
            <person name="Goeker M."/>
        </authorList>
    </citation>
    <scope>NUCLEOTIDE SEQUENCE [LARGE SCALE GENOMIC DNA]</scope>
    <source>
        <strain evidence="7 8">DSM 566</strain>
    </source>
</reference>
<evidence type="ECO:0000256" key="5">
    <source>
        <dbReference type="SAM" id="MobiDB-lite"/>
    </source>
</evidence>
<feature type="transmembrane region" description="Helical" evidence="6">
    <location>
        <begin position="200"/>
        <end position="228"/>
    </location>
</feature>
<name>A0A318GY18_9BURK</name>
<keyword evidence="4 6" id="KW-0472">Membrane</keyword>
<feature type="transmembrane region" description="Helical" evidence="6">
    <location>
        <begin position="234"/>
        <end position="256"/>
    </location>
</feature>
<feature type="region of interest" description="Disordered" evidence="5">
    <location>
        <begin position="271"/>
        <end position="300"/>
    </location>
</feature>
<protein>
    <submittedName>
        <fullName evidence="7">Etoposide-induced protein 2.4 (EI24)</fullName>
    </submittedName>
</protein>
<proteinExistence type="predicted"/>
<evidence type="ECO:0000256" key="6">
    <source>
        <dbReference type="SAM" id="Phobius"/>
    </source>
</evidence>
<feature type="transmembrane region" description="Helical" evidence="6">
    <location>
        <begin position="82"/>
        <end position="112"/>
    </location>
</feature>